<feature type="compositionally biased region" description="Gly residues" evidence="1">
    <location>
        <begin position="460"/>
        <end position="481"/>
    </location>
</feature>
<feature type="region of interest" description="Disordered" evidence="1">
    <location>
        <begin position="580"/>
        <end position="616"/>
    </location>
</feature>
<feature type="domain" description="DUF2415" evidence="2">
    <location>
        <begin position="327"/>
        <end position="366"/>
    </location>
</feature>
<dbReference type="PANTHER" id="PTHR43991:SF9">
    <property type="entry name" value="DUF2415 DOMAIN-CONTAINING PROTEIN"/>
    <property type="match status" value="1"/>
</dbReference>
<evidence type="ECO:0000313" key="4">
    <source>
        <dbReference type="Proteomes" id="UP001628179"/>
    </source>
</evidence>
<evidence type="ECO:0000259" key="2">
    <source>
        <dbReference type="Pfam" id="PF10313"/>
    </source>
</evidence>
<feature type="region of interest" description="Disordered" evidence="1">
    <location>
        <begin position="529"/>
        <end position="567"/>
    </location>
</feature>
<dbReference type="SUPFAM" id="SSF50978">
    <property type="entry name" value="WD40 repeat-like"/>
    <property type="match status" value="1"/>
</dbReference>
<evidence type="ECO:0000256" key="1">
    <source>
        <dbReference type="SAM" id="MobiDB-lite"/>
    </source>
</evidence>
<dbReference type="Proteomes" id="UP001628179">
    <property type="component" value="Unassembled WGS sequence"/>
</dbReference>
<feature type="region of interest" description="Disordered" evidence="1">
    <location>
        <begin position="447"/>
        <end position="511"/>
    </location>
</feature>
<dbReference type="PANTHER" id="PTHR43991">
    <property type="entry name" value="WD REPEAT PROTEIN (AFU_ORTHOLOGUE AFUA_8G05640)-RELATED"/>
    <property type="match status" value="1"/>
</dbReference>
<feature type="compositionally biased region" description="Basic and acidic residues" evidence="1">
    <location>
        <begin position="529"/>
        <end position="549"/>
    </location>
</feature>
<dbReference type="Gene3D" id="2.130.10.10">
    <property type="entry name" value="YVTN repeat-like/Quinoprotein amine dehydrogenase"/>
    <property type="match status" value="1"/>
</dbReference>
<protein>
    <submittedName>
        <fullName evidence="3">WD domain-containing protein</fullName>
    </submittedName>
</protein>
<dbReference type="InterPro" id="IPR015943">
    <property type="entry name" value="WD40/YVTN_repeat-like_dom_sf"/>
</dbReference>
<comment type="caution">
    <text evidence="3">The sequence shown here is derived from an EMBL/GenBank/DDBJ whole genome shotgun (WGS) entry which is preliminary data.</text>
</comment>
<keyword evidence="4" id="KW-1185">Reference proteome</keyword>
<organism evidence="3 4">
    <name type="scientific">Madurella fahalii</name>
    <dbReference type="NCBI Taxonomy" id="1157608"/>
    <lineage>
        <taxon>Eukaryota</taxon>
        <taxon>Fungi</taxon>
        <taxon>Dikarya</taxon>
        <taxon>Ascomycota</taxon>
        <taxon>Pezizomycotina</taxon>
        <taxon>Sordariomycetes</taxon>
        <taxon>Sordariomycetidae</taxon>
        <taxon>Sordariales</taxon>
        <taxon>Sordariales incertae sedis</taxon>
        <taxon>Madurella</taxon>
    </lineage>
</organism>
<feature type="compositionally biased region" description="Pro residues" evidence="1">
    <location>
        <begin position="604"/>
        <end position="613"/>
    </location>
</feature>
<dbReference type="RefSeq" id="XP_070920744.1">
    <property type="nucleotide sequence ID" value="XM_071064643.1"/>
</dbReference>
<gene>
    <name evidence="3" type="ORF">MFIFM68171_09224</name>
</gene>
<dbReference type="EMBL" id="BAAFSV010000005">
    <property type="protein sequence ID" value="GAB1319014.1"/>
    <property type="molecule type" value="Genomic_DNA"/>
</dbReference>
<name>A0ABQ0GMM5_9PEZI</name>
<dbReference type="InterPro" id="IPR019417">
    <property type="entry name" value="DUF2415"/>
</dbReference>
<proteinExistence type="predicted"/>
<reference evidence="3 4" key="1">
    <citation type="submission" date="2024-09" db="EMBL/GenBank/DDBJ databases">
        <title>Itraconazole resistance in Madurella fahalii resulting from another homologue of gene encoding cytochrome P450 14-alpha sterol demethylase (CYP51).</title>
        <authorList>
            <person name="Yoshioka I."/>
            <person name="Fahal A.H."/>
            <person name="Kaneko S."/>
            <person name="Yaguchi T."/>
        </authorList>
    </citation>
    <scope>NUCLEOTIDE SEQUENCE [LARGE SCALE GENOMIC DNA]</scope>
    <source>
        <strain evidence="3 4">IFM 68171</strain>
    </source>
</reference>
<evidence type="ECO:0000313" key="3">
    <source>
        <dbReference type="EMBL" id="GAB1319014.1"/>
    </source>
</evidence>
<accession>A0ABQ0GMM5</accession>
<dbReference type="Pfam" id="PF10313">
    <property type="entry name" value="DUF2415"/>
    <property type="match status" value="1"/>
</dbReference>
<dbReference type="GeneID" id="98179966"/>
<dbReference type="InterPro" id="IPR036322">
    <property type="entry name" value="WD40_repeat_dom_sf"/>
</dbReference>
<sequence length="708" mass="78525">MAVTSDIYNPTETLILANPRRRFRTGVRWQHWQLRSLVGIEGQSTVYFPVGTDHRNVHVQRLNTKTRETETVKRLGFMPRCLVARNGWVCCGGELGTFSAFRVGEDAERRLDFQADDRLPLSSDLSEAISSSLAEALSDKNLQVRSNVFGKDRVNCITLWFPPASGQAFEGAYNEDVAVLANNDSSVVVVSLRDQEALDKITYPDYMNRGVISPDGRILIAISDDPYLYIHERKEKRCEPGISFRVADRPLYEWVACGRVQLKSQSKDDRSDSRGSFAACFSSTGRYLAVGTQYGTISVFDVAALTVPGADPLLTTFTTSRPNAEHGAVRDMAFSPGAVDLLAWTEDRGRVGVADIRTGFDSRQILYLDRDNDFEHVAVADRSTIDPRLLEQRNDRAETLLSNLADTLENRQGGQSEGQEPLGRYNLPLSPEETAVLEAIQDFRRRQEQYNSASARTGMESGGNGSSNSGSGGGSGSGTGTGSRPPWAERATRSTLTPDGARPRERTASVSRAVNEILDNIREQRERIRDSQERLRTRGDEYTTTERRRYAPLSGRTSGPAFGPGSSERRALISRLMSNATPASSGSWDNVEALYDDPSSNSGDPPPPPPPPDENTSAVLTRSFRAFADAQRRLHRAAYLMREWDENPSRRVFGSYMMHIRPGPYDTAGLAWNESGDVLSRFVGAENGIYEFRVNVFGRRLYPSITLS</sequence>